<dbReference type="AlphaFoldDB" id="A0A8J3L6A8"/>
<dbReference type="RefSeq" id="WP_203670963.1">
    <property type="nucleotide sequence ID" value="NZ_BAAATT010000033.1"/>
</dbReference>
<comment type="caution">
    <text evidence="2">The sequence shown here is derived from an EMBL/GenBank/DDBJ whole genome shotgun (WGS) entry which is preliminary data.</text>
</comment>
<dbReference type="Pfam" id="PF12706">
    <property type="entry name" value="Lactamase_B_2"/>
    <property type="match status" value="1"/>
</dbReference>
<dbReference type="SUPFAM" id="SSF56281">
    <property type="entry name" value="Metallo-hydrolase/oxidoreductase"/>
    <property type="match status" value="1"/>
</dbReference>
<dbReference type="InterPro" id="IPR036866">
    <property type="entry name" value="RibonucZ/Hydroxyglut_hydro"/>
</dbReference>
<name>A0A8J3L6A8_9ACTN</name>
<dbReference type="SMART" id="SM00849">
    <property type="entry name" value="Lactamase_B"/>
    <property type="match status" value="1"/>
</dbReference>
<dbReference type="InterPro" id="IPR050114">
    <property type="entry name" value="UPF0173_UPF0282_UlaG_hydrolase"/>
</dbReference>
<evidence type="ECO:0000259" key="1">
    <source>
        <dbReference type="SMART" id="SM00849"/>
    </source>
</evidence>
<accession>A0A8J3L6A8</accession>
<dbReference type="Gene3D" id="3.60.15.10">
    <property type="entry name" value="Ribonuclease Z/Hydroxyacylglutathione hydrolase-like"/>
    <property type="match status" value="1"/>
</dbReference>
<dbReference type="InterPro" id="IPR001279">
    <property type="entry name" value="Metallo-B-lactamas"/>
</dbReference>
<dbReference type="Proteomes" id="UP000660339">
    <property type="component" value="Unassembled WGS sequence"/>
</dbReference>
<reference evidence="2" key="1">
    <citation type="submission" date="2021-01" db="EMBL/GenBank/DDBJ databases">
        <title>Whole genome shotgun sequence of Catellatospora methionotrophica NBRC 14553.</title>
        <authorList>
            <person name="Komaki H."/>
            <person name="Tamura T."/>
        </authorList>
    </citation>
    <scope>NUCLEOTIDE SEQUENCE</scope>
    <source>
        <strain evidence="2">NBRC 14553</strain>
    </source>
</reference>
<sequence>MTSSLVFLGHSTVLLDLGGVRVLTDPMLRRRLMFLRRVAAPVAPGDHADVDVVVLSHLHHDHCDLASLALLDPNVRIVAPDGAYDFLRRHGFQQIVTLRVGESHTYDTVTITATPAAHDGKREPFGPRTAAVGYLIESADTAVYFAGDTDLYAGMRGLCPDLDLALIPVAGWGPSLGPGHLNPQRAADAVALLRPRHAVPVHWGTLLPLGLQPFYRDRMHEPARAFAHAVADRELPTEVRLLAPGRGMTWQN</sequence>
<dbReference type="PANTHER" id="PTHR43546">
    <property type="entry name" value="UPF0173 METAL-DEPENDENT HYDROLASE MJ1163-RELATED"/>
    <property type="match status" value="1"/>
</dbReference>
<keyword evidence="3" id="KW-1185">Reference proteome</keyword>
<gene>
    <name evidence="2" type="ORF">Cme02nite_08700</name>
</gene>
<dbReference type="PANTHER" id="PTHR43546:SF3">
    <property type="entry name" value="UPF0173 METAL-DEPENDENT HYDROLASE MJ1163"/>
    <property type="match status" value="1"/>
</dbReference>
<proteinExistence type="predicted"/>
<dbReference type="EMBL" id="BONJ01000001">
    <property type="protein sequence ID" value="GIG12538.1"/>
    <property type="molecule type" value="Genomic_DNA"/>
</dbReference>
<organism evidence="2 3">
    <name type="scientific">Catellatospora methionotrophica</name>
    <dbReference type="NCBI Taxonomy" id="121620"/>
    <lineage>
        <taxon>Bacteria</taxon>
        <taxon>Bacillati</taxon>
        <taxon>Actinomycetota</taxon>
        <taxon>Actinomycetes</taxon>
        <taxon>Micromonosporales</taxon>
        <taxon>Micromonosporaceae</taxon>
        <taxon>Catellatospora</taxon>
    </lineage>
</organism>
<evidence type="ECO:0000313" key="3">
    <source>
        <dbReference type="Proteomes" id="UP000660339"/>
    </source>
</evidence>
<feature type="domain" description="Metallo-beta-lactamase" evidence="1">
    <location>
        <begin position="9"/>
        <end position="180"/>
    </location>
</feature>
<evidence type="ECO:0000313" key="2">
    <source>
        <dbReference type="EMBL" id="GIG12538.1"/>
    </source>
</evidence>
<protein>
    <recommendedName>
        <fullName evidence="1">Metallo-beta-lactamase domain-containing protein</fullName>
    </recommendedName>
</protein>